<keyword evidence="5 6" id="KW-0804">Transcription</keyword>
<dbReference type="GO" id="GO:0006352">
    <property type="term" value="P:DNA-templated transcription initiation"/>
    <property type="evidence" value="ECO:0007669"/>
    <property type="project" value="UniProtKB-UniRule"/>
</dbReference>
<evidence type="ECO:0000259" key="7">
    <source>
        <dbReference type="Pfam" id="PF04542"/>
    </source>
</evidence>
<dbReference type="GO" id="GO:0016987">
    <property type="term" value="F:sigma factor activity"/>
    <property type="evidence" value="ECO:0007669"/>
    <property type="project" value="UniProtKB-UniRule"/>
</dbReference>
<dbReference type="eggNOG" id="COG1191">
    <property type="taxonomic scope" value="Bacteria"/>
</dbReference>
<dbReference type="PaxDb" id="411902-CLOBOL_03540"/>
<evidence type="ECO:0000256" key="6">
    <source>
        <dbReference type="HAMAP-Rule" id="MF_02064"/>
    </source>
</evidence>
<evidence type="ECO:0000313" key="9">
    <source>
        <dbReference type="Proteomes" id="UP000005396"/>
    </source>
</evidence>
<name>A8RT41_ENTBW</name>
<dbReference type="Gene3D" id="1.10.1740.10">
    <property type="match status" value="1"/>
</dbReference>
<comment type="activity regulation">
    <text evidence="6">Negatively regulated by the anti-sigma-I factor RsgI.</text>
</comment>
<dbReference type="Pfam" id="PF04542">
    <property type="entry name" value="Sigma70_r2"/>
    <property type="match status" value="1"/>
</dbReference>
<reference evidence="8 9" key="2">
    <citation type="submission" date="2007-09" db="EMBL/GenBank/DDBJ databases">
        <title>Draft genome sequence of Clostridium bolteae (ATCC BAA-613).</title>
        <authorList>
            <person name="Sudarsanam P."/>
            <person name="Ley R."/>
            <person name="Guruge J."/>
            <person name="Turnbaugh P.J."/>
            <person name="Mahowald M."/>
            <person name="Liep D."/>
            <person name="Gordon J."/>
        </authorList>
    </citation>
    <scope>NUCLEOTIDE SEQUENCE [LARGE SCALE GENOMIC DNA]</scope>
    <source>
        <strain evidence="9">ATCC BAA-613 / DSM 15670 / CCUG 46953 / JCM 12243 / WAL 16351</strain>
    </source>
</reference>
<dbReference type="InterPro" id="IPR013325">
    <property type="entry name" value="RNA_pol_sigma_r2"/>
</dbReference>
<dbReference type="SUPFAM" id="SSF88946">
    <property type="entry name" value="Sigma2 domain of RNA polymerase sigma factors"/>
    <property type="match status" value="1"/>
</dbReference>
<organism evidence="8 9">
    <name type="scientific">Enterocloster bolteae (strain ATCC BAA-613 / DSM 15670 / CCUG 46953 / JCM 12243 / WAL 16351)</name>
    <name type="common">Clostridium bolteae</name>
    <dbReference type="NCBI Taxonomy" id="411902"/>
    <lineage>
        <taxon>Bacteria</taxon>
        <taxon>Bacillati</taxon>
        <taxon>Bacillota</taxon>
        <taxon>Clostridia</taxon>
        <taxon>Lachnospirales</taxon>
        <taxon>Lachnospiraceae</taxon>
        <taxon>Enterocloster</taxon>
    </lineage>
</organism>
<evidence type="ECO:0000256" key="1">
    <source>
        <dbReference type="ARBA" id="ARBA00022490"/>
    </source>
</evidence>
<keyword evidence="3 6" id="KW-0731">Sigma factor</keyword>
<feature type="DNA-binding region" description="H-T-H motif" evidence="6">
    <location>
        <begin position="207"/>
        <end position="226"/>
    </location>
</feature>
<dbReference type="AlphaFoldDB" id="A8RT41"/>
<proteinExistence type="inferred from homology"/>
<keyword evidence="1 6" id="KW-0963">Cytoplasm</keyword>
<comment type="caution">
    <text evidence="8">The sequence shown here is derived from an EMBL/GenBank/DDBJ whole genome shotgun (WGS) entry which is preliminary data.</text>
</comment>
<dbReference type="InterPro" id="IPR014244">
    <property type="entry name" value="RNA_pol_sigma-I"/>
</dbReference>
<gene>
    <name evidence="6" type="primary">sigI</name>
    <name evidence="8" type="ORF">CLOBOL_03540</name>
</gene>
<evidence type="ECO:0000256" key="3">
    <source>
        <dbReference type="ARBA" id="ARBA00023082"/>
    </source>
</evidence>
<evidence type="ECO:0000313" key="8">
    <source>
        <dbReference type="EMBL" id="EDP16103.1"/>
    </source>
</evidence>
<keyword evidence="2 6" id="KW-0805">Transcription regulation</keyword>
<comment type="function">
    <text evidence="6">Sigma factors are initiation factors that promote the attachment of RNA polymerase to specific initiation sites and are then released.</text>
</comment>
<reference evidence="8 9" key="1">
    <citation type="submission" date="2007-08" db="EMBL/GenBank/DDBJ databases">
        <authorList>
            <person name="Fulton L."/>
            <person name="Clifton S."/>
            <person name="Fulton B."/>
            <person name="Xu J."/>
            <person name="Minx P."/>
            <person name="Pepin K.H."/>
            <person name="Johnson M."/>
            <person name="Thiruvilangam P."/>
            <person name="Bhonagiri V."/>
            <person name="Nash W.E."/>
            <person name="Mardis E.R."/>
            <person name="Wilson R.K."/>
        </authorList>
    </citation>
    <scope>NUCLEOTIDE SEQUENCE [LARGE SCALE GENOMIC DNA]</scope>
    <source>
        <strain evidence="9">ATCC BAA-613 / DSM 15670 / CCUG 46953 / JCM 12243 / WAL 16351</strain>
    </source>
</reference>
<dbReference type="Proteomes" id="UP000005396">
    <property type="component" value="Unassembled WGS sequence"/>
</dbReference>
<protein>
    <recommendedName>
        <fullName evidence="6">RNA polymerase sigma factor SigI</fullName>
    </recommendedName>
</protein>
<dbReference type="InterPro" id="IPR007627">
    <property type="entry name" value="RNA_pol_sigma70_r2"/>
</dbReference>
<dbReference type="HOGENOM" id="CLU_082361_0_0_9"/>
<feature type="domain" description="RNA polymerase sigma-70 region 2" evidence="7">
    <location>
        <begin position="38"/>
        <end position="107"/>
    </location>
</feature>
<dbReference type="GO" id="GO:0005737">
    <property type="term" value="C:cytoplasm"/>
    <property type="evidence" value="ECO:0007669"/>
    <property type="project" value="UniProtKB-SubCell"/>
</dbReference>
<evidence type="ECO:0000256" key="5">
    <source>
        <dbReference type="ARBA" id="ARBA00023163"/>
    </source>
</evidence>
<dbReference type="EMBL" id="ABCC02000032">
    <property type="protein sequence ID" value="EDP16103.1"/>
    <property type="molecule type" value="Genomic_DNA"/>
</dbReference>
<evidence type="ECO:0000256" key="4">
    <source>
        <dbReference type="ARBA" id="ARBA00023125"/>
    </source>
</evidence>
<dbReference type="GO" id="GO:0003677">
    <property type="term" value="F:DNA binding"/>
    <property type="evidence" value="ECO:0007669"/>
    <property type="project" value="UniProtKB-UniRule"/>
</dbReference>
<dbReference type="HAMAP" id="MF_02064">
    <property type="entry name" value="Sigma70_SigI"/>
    <property type="match status" value="1"/>
</dbReference>
<feature type="short sequence motif" description="Polymerase core binding" evidence="6">
    <location>
        <begin position="63"/>
        <end position="76"/>
    </location>
</feature>
<accession>A8RT41</accession>
<evidence type="ECO:0000256" key="2">
    <source>
        <dbReference type="ARBA" id="ARBA00023015"/>
    </source>
</evidence>
<keyword evidence="4 6" id="KW-0238">DNA-binding</keyword>
<keyword evidence="6" id="KW-0346">Stress response</keyword>
<comment type="subunit">
    <text evidence="6">Interacts with RsgI.</text>
</comment>
<comment type="similarity">
    <text evidence="6">Belongs to the sigma-70 factor family. SigI subfamily.</text>
</comment>
<sequence>MVPAYSMVNGGDILGEEYQIVRLVYEAKKSPEAADSLISQYMNFIQAETVRFTQGAPTQVREDQLSVAMFAFYEAVQGYERGRGAFLPYAAASIRNRLIDYIRKEGRHQGLVSFDAPAGQEDDSHALLEVTPDEKNGIQLWNVRTATREELDEFRRNLSEYGISLSDVADNCPRQDRTLRACHKVLEAARSHPRLLEHLIQNRKLPVAELAELSGVSRKTMERHRTYLVAILLAYTNGYEIIRGHLCQISPGKEGTV</sequence>
<comment type="subcellular location">
    <subcellularLocation>
        <location evidence="6">Cytoplasm</location>
    </subcellularLocation>
</comment>